<keyword evidence="7" id="KW-0732">Signal</keyword>
<evidence type="ECO:0000313" key="10">
    <source>
        <dbReference type="Proteomes" id="UP000192578"/>
    </source>
</evidence>
<dbReference type="InterPro" id="IPR001828">
    <property type="entry name" value="ANF_lig-bd_rcpt"/>
</dbReference>
<protein>
    <recommendedName>
        <fullName evidence="8">Receptor ligand binding region domain-containing protein</fullName>
    </recommendedName>
</protein>
<evidence type="ECO:0000256" key="5">
    <source>
        <dbReference type="SAM" id="MobiDB-lite"/>
    </source>
</evidence>
<feature type="region of interest" description="Disordered" evidence="5">
    <location>
        <begin position="275"/>
        <end position="303"/>
    </location>
</feature>
<evidence type="ECO:0000313" key="9">
    <source>
        <dbReference type="EMBL" id="OWA53939.1"/>
    </source>
</evidence>
<evidence type="ECO:0000256" key="7">
    <source>
        <dbReference type="SAM" id="SignalP"/>
    </source>
</evidence>
<feature type="signal peptide" evidence="7">
    <location>
        <begin position="1"/>
        <end position="20"/>
    </location>
</feature>
<dbReference type="AlphaFoldDB" id="A0A9X6NIP2"/>
<gene>
    <name evidence="9" type="ORF">BV898_18363</name>
</gene>
<comment type="subcellular location">
    <subcellularLocation>
        <location evidence="1">Membrane</location>
    </subcellularLocation>
</comment>
<sequence>MINVTFVTIVASSYFLVVPGYEAGIEYVRQSATNVAFQYVVIHNRSIPTCEMMANHHTHLAAEYFYTRRQLGSFTIFIAPYCSQGELLDFAPLANQWNAPVMSIAGTNPSISDKSQYPTNLSVAPIHHTVLHMFLEQLFRHFKWTTIVLLCDDKHACHVSAGRNGMSGNDYTAMLFRSAKRQLNVSRPEGVVWQGGTVPLNEPVCGFTGKNPVCQPSGISRTSLILAALGGLAALALMIGLGTRIVLRHLIDQTSEKWWQLTNVNVRFENWPTGTPMDDGSIEADATDENDSKSFPRWQPVLY</sequence>
<reference evidence="10" key="1">
    <citation type="submission" date="2017-01" db="EMBL/GenBank/DDBJ databases">
        <title>Comparative genomics of anhydrobiosis in the tardigrade Hypsibius dujardini.</title>
        <authorList>
            <person name="Yoshida Y."/>
            <person name="Koutsovoulos G."/>
            <person name="Laetsch D."/>
            <person name="Stevens L."/>
            <person name="Kumar S."/>
            <person name="Horikawa D."/>
            <person name="Ishino K."/>
            <person name="Komine S."/>
            <person name="Tomita M."/>
            <person name="Blaxter M."/>
            <person name="Arakawa K."/>
        </authorList>
    </citation>
    <scope>NUCLEOTIDE SEQUENCE [LARGE SCALE GENOMIC DNA]</scope>
    <source>
        <strain evidence="10">Z151</strain>
    </source>
</reference>
<keyword evidence="3 6" id="KW-1133">Transmembrane helix</keyword>
<feature type="chain" id="PRO_5040770332" description="Receptor ligand binding region domain-containing protein" evidence="7">
    <location>
        <begin position="21"/>
        <end position="303"/>
    </location>
</feature>
<keyword evidence="4 6" id="KW-0472">Membrane</keyword>
<keyword evidence="10" id="KW-1185">Reference proteome</keyword>
<proteinExistence type="predicted"/>
<dbReference type="GO" id="GO:0016020">
    <property type="term" value="C:membrane"/>
    <property type="evidence" value="ECO:0007669"/>
    <property type="project" value="UniProtKB-SubCell"/>
</dbReference>
<comment type="caution">
    <text evidence="9">The sequence shown here is derived from an EMBL/GenBank/DDBJ whole genome shotgun (WGS) entry which is preliminary data.</text>
</comment>
<accession>A0A9X6NIP2</accession>
<feature type="domain" description="Receptor ligand binding region" evidence="8">
    <location>
        <begin position="61"/>
        <end position="155"/>
    </location>
</feature>
<keyword evidence="2 6" id="KW-0812">Transmembrane</keyword>
<organism evidence="9 10">
    <name type="scientific">Hypsibius exemplaris</name>
    <name type="common">Freshwater tardigrade</name>
    <dbReference type="NCBI Taxonomy" id="2072580"/>
    <lineage>
        <taxon>Eukaryota</taxon>
        <taxon>Metazoa</taxon>
        <taxon>Ecdysozoa</taxon>
        <taxon>Tardigrada</taxon>
        <taxon>Eutardigrada</taxon>
        <taxon>Parachela</taxon>
        <taxon>Hypsibioidea</taxon>
        <taxon>Hypsibiidae</taxon>
        <taxon>Hypsibius</taxon>
    </lineage>
</organism>
<dbReference type="Gene3D" id="3.40.50.2300">
    <property type="match status" value="1"/>
</dbReference>
<evidence type="ECO:0000256" key="6">
    <source>
        <dbReference type="SAM" id="Phobius"/>
    </source>
</evidence>
<dbReference type="EMBL" id="MTYJ01000358">
    <property type="protein sequence ID" value="OWA53939.1"/>
    <property type="molecule type" value="Genomic_DNA"/>
</dbReference>
<evidence type="ECO:0000256" key="3">
    <source>
        <dbReference type="ARBA" id="ARBA00022989"/>
    </source>
</evidence>
<name>A0A9X6NIP2_HYPEX</name>
<dbReference type="InterPro" id="IPR028082">
    <property type="entry name" value="Peripla_BP_I"/>
</dbReference>
<feature type="transmembrane region" description="Helical" evidence="6">
    <location>
        <begin position="224"/>
        <end position="247"/>
    </location>
</feature>
<evidence type="ECO:0000256" key="2">
    <source>
        <dbReference type="ARBA" id="ARBA00022692"/>
    </source>
</evidence>
<evidence type="ECO:0000256" key="1">
    <source>
        <dbReference type="ARBA" id="ARBA00004370"/>
    </source>
</evidence>
<feature type="compositionally biased region" description="Acidic residues" evidence="5">
    <location>
        <begin position="280"/>
        <end position="289"/>
    </location>
</feature>
<evidence type="ECO:0000259" key="8">
    <source>
        <dbReference type="Pfam" id="PF01094"/>
    </source>
</evidence>
<evidence type="ECO:0000256" key="4">
    <source>
        <dbReference type="ARBA" id="ARBA00023136"/>
    </source>
</evidence>
<dbReference type="Pfam" id="PF01094">
    <property type="entry name" value="ANF_receptor"/>
    <property type="match status" value="1"/>
</dbReference>
<dbReference type="SUPFAM" id="SSF53822">
    <property type="entry name" value="Periplasmic binding protein-like I"/>
    <property type="match status" value="1"/>
</dbReference>
<dbReference type="Proteomes" id="UP000192578">
    <property type="component" value="Unassembled WGS sequence"/>
</dbReference>